<evidence type="ECO:0000313" key="2">
    <source>
        <dbReference type="Proteomes" id="UP000504607"/>
    </source>
</evidence>
<feature type="domain" description="Reverse transcriptase Ty1/copia-type" evidence="1">
    <location>
        <begin position="4"/>
        <end position="102"/>
    </location>
</feature>
<dbReference type="SUPFAM" id="SSF56672">
    <property type="entry name" value="DNA/RNA polymerases"/>
    <property type="match status" value="1"/>
</dbReference>
<dbReference type="PANTHER" id="PTHR11439">
    <property type="entry name" value="GAG-POL-RELATED RETROTRANSPOSON"/>
    <property type="match status" value="1"/>
</dbReference>
<evidence type="ECO:0000259" key="1">
    <source>
        <dbReference type="Pfam" id="PF07727"/>
    </source>
</evidence>
<gene>
    <name evidence="3" type="primary">LOC109505208</name>
</gene>
<name>A0A6J0PF27_ELAGV</name>
<dbReference type="CDD" id="cd09272">
    <property type="entry name" value="RNase_HI_RT_Ty1"/>
    <property type="match status" value="1"/>
</dbReference>
<keyword evidence="2" id="KW-1185">Reference proteome</keyword>
<reference evidence="3" key="1">
    <citation type="submission" date="2025-08" db="UniProtKB">
        <authorList>
            <consortium name="RefSeq"/>
        </authorList>
    </citation>
    <scope>IDENTIFICATION</scope>
</reference>
<dbReference type="PANTHER" id="PTHR11439:SF503">
    <property type="entry name" value="CYSTEINE-RICH RLK (RECEPTOR-LIKE PROTEIN KINASE) 8"/>
    <property type="match status" value="1"/>
</dbReference>
<proteinExistence type="predicted"/>
<organism evidence="2 3">
    <name type="scientific">Elaeis guineensis var. tenera</name>
    <name type="common">Oil palm</name>
    <dbReference type="NCBI Taxonomy" id="51953"/>
    <lineage>
        <taxon>Eukaryota</taxon>
        <taxon>Viridiplantae</taxon>
        <taxon>Streptophyta</taxon>
        <taxon>Embryophyta</taxon>
        <taxon>Tracheophyta</taxon>
        <taxon>Spermatophyta</taxon>
        <taxon>Magnoliopsida</taxon>
        <taxon>Liliopsida</taxon>
        <taxon>Arecaceae</taxon>
        <taxon>Arecoideae</taxon>
        <taxon>Cocoseae</taxon>
        <taxon>Elaeidinae</taxon>
        <taxon>Elaeis</taxon>
    </lineage>
</organism>
<accession>A0A6J0PF27</accession>
<dbReference type="RefSeq" id="XP_019703149.1">
    <property type="nucleotide sequence ID" value="XM_019847590.1"/>
</dbReference>
<dbReference type="Pfam" id="PF07727">
    <property type="entry name" value="RVT_2"/>
    <property type="match status" value="1"/>
</dbReference>
<dbReference type="AlphaFoldDB" id="A0A6J0PF27"/>
<sequence>MDGYLLGLGFDKSLSESTLYVKKSALNIVVVSLYMDDMLVTGSDSAQINAFKQDMMKMFEMTDLGVMSYFLGMEIKQAQNEIFICQKKYLKEILKRFNMEESKVELHMVAAKRVLRYLKGTLSYGIKFYKVQMVRLQWYSDSGWAGSVDDIKSTFGYCFTFGSACFSWCSKKQEIVAQSTAEAEFIAATAAVNQTL</sequence>
<dbReference type="InterPro" id="IPR043502">
    <property type="entry name" value="DNA/RNA_pol_sf"/>
</dbReference>
<evidence type="ECO:0000313" key="3">
    <source>
        <dbReference type="RefSeq" id="XP_019703149.1"/>
    </source>
</evidence>
<dbReference type="Proteomes" id="UP000504607">
    <property type="component" value="Unplaced"/>
</dbReference>
<dbReference type="InterPro" id="IPR013103">
    <property type="entry name" value="RVT_2"/>
</dbReference>
<dbReference type="InParanoid" id="A0A6J0PF27"/>
<dbReference type="OrthoDB" id="443140at2759"/>
<protein>
    <submittedName>
        <fullName evidence="3">Uncharacterized protein LOC109505208</fullName>
    </submittedName>
</protein>